<proteinExistence type="predicted"/>
<dbReference type="InterPro" id="IPR006626">
    <property type="entry name" value="PbH1"/>
</dbReference>
<dbReference type="RefSeq" id="WP_341694399.1">
    <property type="nucleotide sequence ID" value="NZ_JBBYHS010000021.1"/>
</dbReference>
<organism evidence="2 3">
    <name type="scientific">Flavobacterium calami</name>
    <dbReference type="NCBI Taxonomy" id="3139144"/>
    <lineage>
        <taxon>Bacteria</taxon>
        <taxon>Pseudomonadati</taxon>
        <taxon>Bacteroidota</taxon>
        <taxon>Flavobacteriia</taxon>
        <taxon>Flavobacteriales</taxon>
        <taxon>Flavobacteriaceae</taxon>
        <taxon>Flavobacterium</taxon>
    </lineage>
</organism>
<dbReference type="SMART" id="SM00710">
    <property type="entry name" value="PbH1"/>
    <property type="match status" value="8"/>
</dbReference>
<keyword evidence="1" id="KW-0732">Signal</keyword>
<accession>A0ABU9IT77</accession>
<reference evidence="2 3" key="1">
    <citation type="submission" date="2024-04" db="EMBL/GenBank/DDBJ databases">
        <title>Flavobacterium sp. DGU38 16S ribosomal RNA gene Genome sequencing and assembly.</title>
        <authorList>
            <person name="Park S."/>
        </authorList>
    </citation>
    <scope>NUCLEOTIDE SEQUENCE [LARGE SCALE GENOMIC DNA]</scope>
    <source>
        <strain evidence="2 3">DGU38</strain>
    </source>
</reference>
<dbReference type="EMBL" id="JBBYHS010000021">
    <property type="protein sequence ID" value="MEL1255663.1"/>
    <property type="molecule type" value="Genomic_DNA"/>
</dbReference>
<comment type="caution">
    <text evidence="2">The sequence shown here is derived from an EMBL/GenBank/DDBJ whole genome shotgun (WGS) entry which is preliminary data.</text>
</comment>
<dbReference type="SUPFAM" id="SSF51126">
    <property type="entry name" value="Pectin lyase-like"/>
    <property type="match status" value="1"/>
</dbReference>
<dbReference type="InterPro" id="IPR011050">
    <property type="entry name" value="Pectin_lyase_fold/virulence"/>
</dbReference>
<feature type="chain" id="PRO_5046748989" evidence="1">
    <location>
        <begin position="22"/>
        <end position="1088"/>
    </location>
</feature>
<dbReference type="Proteomes" id="UP001485226">
    <property type="component" value="Unassembled WGS sequence"/>
</dbReference>
<evidence type="ECO:0000313" key="2">
    <source>
        <dbReference type="EMBL" id="MEL1255663.1"/>
    </source>
</evidence>
<protein>
    <submittedName>
        <fullName evidence="2">T9SS sorting signal type C domain-containing protein</fullName>
    </submittedName>
</protein>
<sequence length="1088" mass="119284">MKKRLRNIFFMLLIIQNAGYAQLSGNYIISTSSPDGPNFNTLFSAIAYVTAVGVNGPVTFLIDENQTGIASSITIGPISGSSATNTLTIKPNDGKNITIEGAIGGSIGSTKGLIELDNASYIILEGNNTVSDNNLTIYNSYNINDWAHSGAIWIKNGTNHCTIQNLTLRTTNRTIGTGDYFFAAGIYAGAEITSTPPAYTDPTHTDNINVHNVSFWDTKNPLYVNGDSTTSNWNITNCTISNLGPIGLQPVFGIVLFNINNYTISKNTIANVEKTTNNTIAACGISIRGTSSNGIISDNTIYNIRNDVENNSSYSAGINIFPAGGGSGGVSIYNNMISEITNAANLDNNDFNYHNKGHGIIIRGSNSSPIANGGNINIWHNSISINTILNGGRDACLYVEEYSNSTLDIRNNIFINNSPNGTQYSILIPGTNLPTISRMNYNTHYVNSFSPGYFRARFGGSESNDSTNPVSWHTATGDPETNAENVLNPNFVSNIDLHLQNIATNGDLSLGNSLIPPVNTDIDGDTRTKPYRGADEANICFQNAIWNGTAWSITPQSDSNLIFEGDYSENTDISGCNCTVNSPANVIIPDNKTMTIQDKVTVNAGGTLTFENNASLLQINDIANTGDIIYKRITKPMENFDYTYWSSPVEGQTTFDLSPNTLWDKYHAWQNQDWILHTGVMEKGVGYIIRTPKEGVWPAPYPETVVFPYSQQVQFIGTPNNGNVFAETTETDKYYLVGNPYPSAIDADLFIDANTNLEGVLYFWTHYTPIAPSGNKYVYTSNDYAVYSLVGGTATRGNFVDANNNGIADPGEIVSVNEPLGKIAAGQSFFAKGSGTGIITFSNSMRIKGENSQFFKFAKKTESAEKSRIWLNLTNTEGAFKQILLGYVEHATNDYDPKYDGTSFNGNQFIDFYSINQGKKYAIQGRAVPFNENDEIPLGYSANSAGEFTISIDRVDGILNTKNVYLEDKTTGTLFDLKNRVYTFNTTVGTFDDRFVLKYINQTLGNENPEKENNVVTVSVKNSIITVAAPDETIDTIIIYNLEGKKIFSKKNINLTHFEIKNFSNQNQVLFVKIETKNKQQFTKKILF</sequence>
<dbReference type="InterPro" id="IPR012334">
    <property type="entry name" value="Pectin_lyas_fold"/>
</dbReference>
<gene>
    <name evidence="2" type="ORF">AAEO57_17860</name>
</gene>
<name>A0ABU9IT77_9FLAO</name>
<dbReference type="NCBIfam" id="NF033708">
    <property type="entry name" value="T9SS_Cterm_ChiA"/>
    <property type="match status" value="1"/>
</dbReference>
<dbReference type="Gene3D" id="2.160.20.10">
    <property type="entry name" value="Single-stranded right-handed beta-helix, Pectin lyase-like"/>
    <property type="match status" value="1"/>
</dbReference>
<evidence type="ECO:0000313" key="3">
    <source>
        <dbReference type="Proteomes" id="UP001485226"/>
    </source>
</evidence>
<evidence type="ECO:0000256" key="1">
    <source>
        <dbReference type="SAM" id="SignalP"/>
    </source>
</evidence>
<feature type="signal peptide" evidence="1">
    <location>
        <begin position="1"/>
        <end position="21"/>
    </location>
</feature>
<keyword evidence="3" id="KW-1185">Reference proteome</keyword>